<dbReference type="InterPro" id="IPR001461">
    <property type="entry name" value="Aspartic_peptidase_A1"/>
</dbReference>
<dbReference type="EMBL" id="BKCP01007070">
    <property type="protein sequence ID" value="GER44733.1"/>
    <property type="molecule type" value="Genomic_DNA"/>
</dbReference>
<feature type="signal peptide" evidence="2">
    <location>
        <begin position="1"/>
        <end position="23"/>
    </location>
</feature>
<evidence type="ECO:0000259" key="3">
    <source>
        <dbReference type="PROSITE" id="PS51767"/>
    </source>
</evidence>
<keyword evidence="5" id="KW-1185">Reference proteome</keyword>
<feature type="domain" description="Peptidase A1" evidence="3">
    <location>
        <begin position="45"/>
        <end position="394"/>
    </location>
</feature>
<dbReference type="SUPFAM" id="SSF50630">
    <property type="entry name" value="Acid proteases"/>
    <property type="match status" value="1"/>
</dbReference>
<evidence type="ECO:0000256" key="2">
    <source>
        <dbReference type="SAM" id="SignalP"/>
    </source>
</evidence>
<dbReference type="OrthoDB" id="1162128at2759"/>
<name>A0A5A7QHF1_STRAF</name>
<dbReference type="Pfam" id="PF14541">
    <property type="entry name" value="TAXi_C"/>
    <property type="match status" value="1"/>
</dbReference>
<accession>A0A5A7QHF1</accession>
<dbReference type="InterPro" id="IPR032799">
    <property type="entry name" value="TAXi_C"/>
</dbReference>
<comment type="similarity">
    <text evidence="1">Belongs to the peptidase A1 family.</text>
</comment>
<dbReference type="InterPro" id="IPR032861">
    <property type="entry name" value="TAXi_N"/>
</dbReference>
<keyword evidence="4" id="KW-0645">Protease</keyword>
<dbReference type="Proteomes" id="UP000325081">
    <property type="component" value="Unassembled WGS sequence"/>
</dbReference>
<dbReference type="InterPro" id="IPR021109">
    <property type="entry name" value="Peptidase_aspartic_dom_sf"/>
</dbReference>
<evidence type="ECO:0000256" key="1">
    <source>
        <dbReference type="ARBA" id="ARBA00007447"/>
    </source>
</evidence>
<dbReference type="AlphaFoldDB" id="A0A5A7QHF1"/>
<sequence length="413" mass="44318">MAFSSLHFLLIFPLISLVPASISQNPILPKAAIFSVKKDLSTHQYVSKLFMGENLGPIELVLDLSGPFIWADCGSISASGSQQPINTCSLKCSMARPTKGCYSPGYNSKSCTLPAENTLSGASASGEIHEDEIAIEFWAGSGLPSSFAKNERFLFSCAPNLLLKGLANGAKGVFGLGSSRISLPSQLSTSFGFFDRKFSLCLPTSSNGAVFLGGSPHGSEISSPMIYTPLFLEKNGVRDGSYYINLGSIKISGKKLSLPENGFVRTKLSSVVPYTTLERKIYAAFVDAYIKAANEVNLTMVSSVAPFDVCFSSKAVEIMKMGPNVPIIDLVLQSEMVKWRISGKNLMVFVSDDIMCLGFLDGGINPKDLIVIGGYQMEDYLLDFNLGNSMLGISQLGIGGKRCSDFVASKEVL</sequence>
<dbReference type="Gene3D" id="2.40.70.10">
    <property type="entry name" value="Acid Proteases"/>
    <property type="match status" value="2"/>
</dbReference>
<protein>
    <submittedName>
        <fullName evidence="4">Eukaryotic aspartyl protease family protein</fullName>
    </submittedName>
</protein>
<evidence type="ECO:0000313" key="5">
    <source>
        <dbReference type="Proteomes" id="UP000325081"/>
    </source>
</evidence>
<keyword evidence="2" id="KW-0732">Signal</keyword>
<feature type="chain" id="PRO_5022984033" evidence="2">
    <location>
        <begin position="24"/>
        <end position="413"/>
    </location>
</feature>
<dbReference type="GO" id="GO:0006508">
    <property type="term" value="P:proteolysis"/>
    <property type="evidence" value="ECO:0007669"/>
    <property type="project" value="UniProtKB-KW"/>
</dbReference>
<dbReference type="PANTHER" id="PTHR47965">
    <property type="entry name" value="ASPARTYL PROTEASE-RELATED"/>
    <property type="match status" value="1"/>
</dbReference>
<reference evidence="5" key="1">
    <citation type="journal article" date="2019" name="Curr. Biol.">
        <title>Genome Sequence of Striga asiatica Provides Insight into the Evolution of Plant Parasitism.</title>
        <authorList>
            <person name="Yoshida S."/>
            <person name="Kim S."/>
            <person name="Wafula E.K."/>
            <person name="Tanskanen J."/>
            <person name="Kim Y.M."/>
            <person name="Honaas L."/>
            <person name="Yang Z."/>
            <person name="Spallek T."/>
            <person name="Conn C.E."/>
            <person name="Ichihashi Y."/>
            <person name="Cheong K."/>
            <person name="Cui S."/>
            <person name="Der J.P."/>
            <person name="Gundlach H."/>
            <person name="Jiao Y."/>
            <person name="Hori C."/>
            <person name="Ishida J.K."/>
            <person name="Kasahara H."/>
            <person name="Kiba T."/>
            <person name="Kim M.S."/>
            <person name="Koo N."/>
            <person name="Laohavisit A."/>
            <person name="Lee Y.H."/>
            <person name="Lumba S."/>
            <person name="McCourt P."/>
            <person name="Mortimer J.C."/>
            <person name="Mutuku J.M."/>
            <person name="Nomura T."/>
            <person name="Sasaki-Sekimoto Y."/>
            <person name="Seto Y."/>
            <person name="Wang Y."/>
            <person name="Wakatake T."/>
            <person name="Sakakibara H."/>
            <person name="Demura T."/>
            <person name="Yamaguchi S."/>
            <person name="Yoneyama K."/>
            <person name="Manabe R.I."/>
            <person name="Nelson D.C."/>
            <person name="Schulman A.H."/>
            <person name="Timko M.P."/>
            <person name="dePamphilis C.W."/>
            <person name="Choi D."/>
            <person name="Shirasu K."/>
        </authorList>
    </citation>
    <scope>NUCLEOTIDE SEQUENCE [LARGE SCALE GENOMIC DNA]</scope>
    <source>
        <strain evidence="5">cv. UVA1</strain>
    </source>
</reference>
<evidence type="ECO:0000313" key="4">
    <source>
        <dbReference type="EMBL" id="GER44733.1"/>
    </source>
</evidence>
<dbReference type="PROSITE" id="PS51767">
    <property type="entry name" value="PEPTIDASE_A1"/>
    <property type="match status" value="1"/>
</dbReference>
<dbReference type="InterPro" id="IPR033121">
    <property type="entry name" value="PEPTIDASE_A1"/>
</dbReference>
<comment type="caution">
    <text evidence="4">The sequence shown here is derived from an EMBL/GenBank/DDBJ whole genome shotgun (WGS) entry which is preliminary data.</text>
</comment>
<dbReference type="Pfam" id="PF14543">
    <property type="entry name" value="TAXi_N"/>
    <property type="match status" value="1"/>
</dbReference>
<keyword evidence="4" id="KW-0378">Hydrolase</keyword>
<dbReference type="PANTHER" id="PTHR47965:SF46">
    <property type="entry name" value="BASIC 7S GLOBULIN-LIKE"/>
    <property type="match status" value="1"/>
</dbReference>
<gene>
    <name evidence="4" type="ORF">STAS_21642</name>
</gene>
<dbReference type="GO" id="GO:0004190">
    <property type="term" value="F:aspartic-type endopeptidase activity"/>
    <property type="evidence" value="ECO:0007669"/>
    <property type="project" value="InterPro"/>
</dbReference>
<proteinExistence type="inferred from homology"/>
<organism evidence="4 5">
    <name type="scientific">Striga asiatica</name>
    <name type="common">Asiatic witchweed</name>
    <name type="synonym">Buchnera asiatica</name>
    <dbReference type="NCBI Taxonomy" id="4170"/>
    <lineage>
        <taxon>Eukaryota</taxon>
        <taxon>Viridiplantae</taxon>
        <taxon>Streptophyta</taxon>
        <taxon>Embryophyta</taxon>
        <taxon>Tracheophyta</taxon>
        <taxon>Spermatophyta</taxon>
        <taxon>Magnoliopsida</taxon>
        <taxon>eudicotyledons</taxon>
        <taxon>Gunneridae</taxon>
        <taxon>Pentapetalae</taxon>
        <taxon>asterids</taxon>
        <taxon>lamiids</taxon>
        <taxon>Lamiales</taxon>
        <taxon>Orobanchaceae</taxon>
        <taxon>Buchnereae</taxon>
        <taxon>Striga</taxon>
    </lineage>
</organism>